<gene>
    <name evidence="1" type="ORF">HX830_10150</name>
</gene>
<accession>A0A7Y7WPF7</accession>
<dbReference type="RefSeq" id="WP_177099635.1">
    <property type="nucleotide sequence ID" value="NZ_JACAQA010000005.1"/>
</dbReference>
<comment type="caution">
    <text evidence="1">The sequence shown here is derived from an EMBL/GenBank/DDBJ whole genome shotgun (WGS) entry which is preliminary data.</text>
</comment>
<organism evidence="1 2">
    <name type="scientific">Pseudomonas gingeri</name>
    <dbReference type="NCBI Taxonomy" id="117681"/>
    <lineage>
        <taxon>Bacteria</taxon>
        <taxon>Pseudomonadati</taxon>
        <taxon>Pseudomonadota</taxon>
        <taxon>Gammaproteobacteria</taxon>
        <taxon>Pseudomonadales</taxon>
        <taxon>Pseudomonadaceae</taxon>
        <taxon>Pseudomonas</taxon>
    </lineage>
</organism>
<sequence length="62" mass="6755">MDDWLGGIGYAAGTGASTPGVRSRRRPLLRASPSLVALPSELAFWALWHCRHARPPDVGFPR</sequence>
<dbReference type="Proteomes" id="UP000522864">
    <property type="component" value="Unassembled WGS sequence"/>
</dbReference>
<evidence type="ECO:0000313" key="2">
    <source>
        <dbReference type="Proteomes" id="UP000522864"/>
    </source>
</evidence>
<proteinExistence type="predicted"/>
<dbReference type="EMBL" id="JACAQA010000005">
    <property type="protein sequence ID" value="NWB85241.1"/>
    <property type="molecule type" value="Genomic_DNA"/>
</dbReference>
<evidence type="ECO:0000313" key="1">
    <source>
        <dbReference type="EMBL" id="NWB85241.1"/>
    </source>
</evidence>
<protein>
    <submittedName>
        <fullName evidence="1">Uncharacterized protein</fullName>
    </submittedName>
</protein>
<name>A0A7Y7WPF7_9PSED</name>
<dbReference type="AlphaFoldDB" id="A0A7Y7WPF7"/>
<reference evidence="1 2" key="1">
    <citation type="submission" date="2020-04" db="EMBL/GenBank/DDBJ databases">
        <title>Molecular characterization of pseudomonads from Agaricus bisporus reveal novel blotch 2 pathogens in Western Europe.</title>
        <authorList>
            <person name="Taparia T."/>
            <person name="Krijger M."/>
            <person name="Haynes E."/>
            <person name="Elpinstone J.G."/>
            <person name="Noble R."/>
            <person name="Van Der Wolf J."/>
        </authorList>
    </citation>
    <scope>NUCLEOTIDE SEQUENCE [LARGE SCALE GENOMIC DNA]</scope>
    <source>
        <strain evidence="1 2">G9001</strain>
    </source>
</reference>